<evidence type="ECO:0000313" key="4">
    <source>
        <dbReference type="EMBL" id="QEK39377.1"/>
    </source>
</evidence>
<feature type="domain" description="Phosphoribosyltransferase" evidence="2">
    <location>
        <begin position="167"/>
        <end position="218"/>
    </location>
</feature>
<evidence type="ECO:0000259" key="2">
    <source>
        <dbReference type="Pfam" id="PF00156"/>
    </source>
</evidence>
<comment type="similarity">
    <text evidence="1">Belongs to the ComF/GntX family.</text>
</comment>
<dbReference type="InterPro" id="IPR029057">
    <property type="entry name" value="PRTase-like"/>
</dbReference>
<evidence type="ECO:0000313" key="5">
    <source>
        <dbReference type="Proteomes" id="UP000323844"/>
    </source>
</evidence>
<dbReference type="Proteomes" id="UP000323844">
    <property type="component" value="Chromosome"/>
</dbReference>
<dbReference type="InterPro" id="IPR000836">
    <property type="entry name" value="PRTase_dom"/>
</dbReference>
<proteinExistence type="inferred from homology"/>
<dbReference type="KEGG" id="snay:FZC37_00240"/>
<keyword evidence="5" id="KW-1185">Reference proteome</keyword>
<dbReference type="PANTHER" id="PTHR47505:SF1">
    <property type="entry name" value="DNA UTILIZATION PROTEIN YHGH"/>
    <property type="match status" value="1"/>
</dbReference>
<dbReference type="InterPro" id="IPR044005">
    <property type="entry name" value="DZR_2"/>
</dbReference>
<dbReference type="InterPro" id="IPR051910">
    <property type="entry name" value="ComF/GntX_DNA_util-trans"/>
</dbReference>
<accession>A0A5C0UHY7</accession>
<evidence type="ECO:0000256" key="1">
    <source>
        <dbReference type="ARBA" id="ARBA00008007"/>
    </source>
</evidence>
<evidence type="ECO:0000259" key="3">
    <source>
        <dbReference type="Pfam" id="PF18912"/>
    </source>
</evidence>
<reference evidence="4 5" key="1">
    <citation type="submission" date="2019-08" db="EMBL/GenBank/DDBJ databases">
        <title>Highly reduced genomes of protist endosymbionts show evolutionary convergence.</title>
        <authorList>
            <person name="George E."/>
            <person name="Husnik F."/>
            <person name="Tashyreva D."/>
            <person name="Prokopchuk G."/>
            <person name="Horak A."/>
            <person name="Kwong W.K."/>
            <person name="Lukes J."/>
            <person name="Keeling P.J."/>
        </authorList>
    </citation>
    <scope>NUCLEOTIDE SEQUENCE [LARGE SCALE GENOMIC DNA]</scope>
    <source>
        <strain evidence="4">1621</strain>
    </source>
</reference>
<sequence>MMPNRCLACGDFILRESGLCHICWNSCTFIQDNCCITCGRLSCYQGLECGICFLESPQYNKSRALLNFDEFSNGLIYRLKYGDRYDVSAFFARMLLNRYSDFISVADVLLAVPMHPLKMIFRKYNQAHLLAKDLSKVSGKPYHPMVLKKSKLTLPQKSQDRKIRRKNLLGSFVVKQKDKIQGKNVLLIDDVLTTGSTANLCAEALKKAGAKTIYVLTAASVVSKR</sequence>
<gene>
    <name evidence="4" type="ORF">FZC37_00240</name>
</gene>
<dbReference type="SUPFAM" id="SSF53271">
    <property type="entry name" value="PRTase-like"/>
    <property type="match status" value="1"/>
</dbReference>
<protein>
    <submittedName>
        <fullName evidence="4">ComF family protein</fullName>
    </submittedName>
</protein>
<name>A0A5C0UHY7_9RICK</name>
<dbReference type="OrthoDB" id="9779910at2"/>
<dbReference type="EMBL" id="CP043312">
    <property type="protein sequence ID" value="QEK39377.1"/>
    <property type="molecule type" value="Genomic_DNA"/>
</dbReference>
<dbReference type="Gene3D" id="3.40.50.2020">
    <property type="match status" value="1"/>
</dbReference>
<dbReference type="RefSeq" id="WP_148951738.1">
    <property type="nucleotide sequence ID" value="NZ_CP043312.1"/>
</dbReference>
<feature type="domain" description="Double zinc ribbon" evidence="3">
    <location>
        <begin position="2"/>
        <end position="52"/>
    </location>
</feature>
<dbReference type="AlphaFoldDB" id="A0A5C0UHY7"/>
<dbReference type="PANTHER" id="PTHR47505">
    <property type="entry name" value="DNA UTILIZATION PROTEIN YHGH"/>
    <property type="match status" value="1"/>
</dbReference>
<dbReference type="CDD" id="cd06223">
    <property type="entry name" value="PRTases_typeI"/>
    <property type="match status" value="1"/>
</dbReference>
<organism evidence="4 5">
    <name type="scientific">Candidatus Sneabacter namystus</name>
    <dbReference type="NCBI Taxonomy" id="2601646"/>
    <lineage>
        <taxon>Bacteria</taxon>
        <taxon>Pseudomonadati</taxon>
        <taxon>Pseudomonadota</taxon>
        <taxon>Alphaproteobacteria</taxon>
        <taxon>Rickettsiales</taxon>
        <taxon>Rickettsiaceae</taxon>
        <taxon>Rickettsieae</taxon>
        <taxon>Candidatus Sneabacter</taxon>
    </lineage>
</organism>
<dbReference type="Pfam" id="PF00156">
    <property type="entry name" value="Pribosyltran"/>
    <property type="match status" value="1"/>
</dbReference>
<dbReference type="Pfam" id="PF18912">
    <property type="entry name" value="DZR_2"/>
    <property type="match status" value="1"/>
</dbReference>